<dbReference type="InterPro" id="IPR016181">
    <property type="entry name" value="Acyl_CoA_acyltransferase"/>
</dbReference>
<dbReference type="PANTHER" id="PTHR43877">
    <property type="entry name" value="AMINOALKYLPHOSPHONATE N-ACETYLTRANSFERASE-RELATED-RELATED"/>
    <property type="match status" value="1"/>
</dbReference>
<evidence type="ECO:0000313" key="4">
    <source>
        <dbReference type="EMBL" id="PJE96187.1"/>
    </source>
</evidence>
<gene>
    <name evidence="4" type="ORF">CUT44_20655</name>
</gene>
<dbReference type="PROSITE" id="PS51186">
    <property type="entry name" value="GNAT"/>
    <property type="match status" value="1"/>
</dbReference>
<evidence type="ECO:0000313" key="5">
    <source>
        <dbReference type="Proteomes" id="UP000230407"/>
    </source>
</evidence>
<dbReference type="Pfam" id="PF00583">
    <property type="entry name" value="Acetyltransf_1"/>
    <property type="match status" value="1"/>
</dbReference>
<feature type="domain" description="N-acetyltransferase" evidence="3">
    <location>
        <begin position="5"/>
        <end position="154"/>
    </location>
</feature>
<name>A0A2M8LW44_9ACTN</name>
<evidence type="ECO:0000256" key="1">
    <source>
        <dbReference type="ARBA" id="ARBA00022679"/>
    </source>
</evidence>
<proteinExistence type="predicted"/>
<keyword evidence="1 4" id="KW-0808">Transferase</keyword>
<comment type="caution">
    <text evidence="4">The sequence shown here is derived from an EMBL/GenBank/DDBJ whole genome shotgun (WGS) entry which is preliminary data.</text>
</comment>
<accession>A0A2M8LW44</accession>
<dbReference type="Gene3D" id="3.40.630.30">
    <property type="match status" value="1"/>
</dbReference>
<dbReference type="SUPFAM" id="SSF55729">
    <property type="entry name" value="Acyl-CoA N-acyltransferases (Nat)"/>
    <property type="match status" value="1"/>
</dbReference>
<keyword evidence="5" id="KW-1185">Reference proteome</keyword>
<dbReference type="RefSeq" id="WP_100203372.1">
    <property type="nucleotide sequence ID" value="NZ_PGGW01000060.1"/>
</dbReference>
<dbReference type="AlphaFoldDB" id="A0A2M8LW44"/>
<protein>
    <submittedName>
        <fullName evidence="4">GNAT family N-acetyltransferase</fullName>
    </submittedName>
</protein>
<dbReference type="CDD" id="cd04301">
    <property type="entry name" value="NAT_SF"/>
    <property type="match status" value="1"/>
</dbReference>
<dbReference type="InterPro" id="IPR050832">
    <property type="entry name" value="Bact_Acetyltransf"/>
</dbReference>
<dbReference type="PANTHER" id="PTHR43877:SF2">
    <property type="entry name" value="AMINOALKYLPHOSPHONATE N-ACETYLTRANSFERASE-RELATED"/>
    <property type="match status" value="1"/>
</dbReference>
<organism evidence="4 5">
    <name type="scientific">Streptomyces carminius</name>
    <dbReference type="NCBI Taxonomy" id="2665496"/>
    <lineage>
        <taxon>Bacteria</taxon>
        <taxon>Bacillati</taxon>
        <taxon>Actinomycetota</taxon>
        <taxon>Actinomycetes</taxon>
        <taxon>Kitasatosporales</taxon>
        <taxon>Streptomycetaceae</taxon>
        <taxon>Streptomyces</taxon>
    </lineage>
</organism>
<dbReference type="Proteomes" id="UP000230407">
    <property type="component" value="Unassembled WGS sequence"/>
</dbReference>
<evidence type="ECO:0000259" key="3">
    <source>
        <dbReference type="PROSITE" id="PS51186"/>
    </source>
</evidence>
<reference evidence="4 5" key="1">
    <citation type="submission" date="2017-11" db="EMBL/GenBank/DDBJ databases">
        <title>Streptomyces carmine sp. nov., a novel actinomycete isolated from Sophora alopecuroides in Xinjiang, China.</title>
        <authorList>
            <person name="Wang Y."/>
            <person name="Luo X."/>
            <person name="Wan C."/>
            <person name="Zhang L."/>
        </authorList>
    </citation>
    <scope>NUCLEOTIDE SEQUENCE [LARGE SCALE GENOMIC DNA]</scope>
    <source>
        <strain evidence="4 5">TRM SA0054</strain>
    </source>
</reference>
<evidence type="ECO:0000256" key="2">
    <source>
        <dbReference type="ARBA" id="ARBA00023315"/>
    </source>
</evidence>
<keyword evidence="2" id="KW-0012">Acyltransferase</keyword>
<dbReference type="InterPro" id="IPR000182">
    <property type="entry name" value="GNAT_dom"/>
</dbReference>
<dbReference type="GO" id="GO:0016747">
    <property type="term" value="F:acyltransferase activity, transferring groups other than amino-acyl groups"/>
    <property type="evidence" value="ECO:0007669"/>
    <property type="project" value="InterPro"/>
</dbReference>
<dbReference type="EMBL" id="PGGW01000060">
    <property type="protein sequence ID" value="PJE96187.1"/>
    <property type="molecule type" value="Genomic_DNA"/>
</dbReference>
<sequence length="155" mass="16817">MTPTVTTVTEEPWDSADGVRLRTAMEAELAARYGMEDQEPEAPTAETIDVYVIARGAGGEATGCGALRFLDDGTAELKRMYVVPESRGTGVATGILRALEDRARQRGIDAVVLATGTGQPDAIRFYEREGYQRTAGFGPFADHPMARCFARRLDD</sequence>